<name>D0WIQ4_SLAES</name>
<gene>
    <name evidence="1" type="ORF">HMPREF0762_01729</name>
</gene>
<protein>
    <submittedName>
        <fullName evidence="1">Uncharacterized protein</fullName>
    </submittedName>
</protein>
<reference evidence="1" key="1">
    <citation type="submission" date="2009-10" db="EMBL/GenBank/DDBJ databases">
        <authorList>
            <person name="Weinstock G."/>
            <person name="Sodergren E."/>
            <person name="Clifton S."/>
            <person name="Fulton L."/>
            <person name="Fulton B."/>
            <person name="Courtney L."/>
            <person name="Fronick C."/>
            <person name="Harrison M."/>
            <person name="Strong C."/>
            <person name="Farmer C."/>
            <person name="Delahaunty K."/>
            <person name="Markovic C."/>
            <person name="Hall O."/>
            <person name="Minx P."/>
            <person name="Tomlinson C."/>
            <person name="Mitreva M."/>
            <person name="Nelson J."/>
            <person name="Hou S."/>
            <person name="Wollam A."/>
            <person name="Pepin K.H."/>
            <person name="Johnson M."/>
            <person name="Bhonagiri V."/>
            <person name="Nash W.E."/>
            <person name="Warren W."/>
            <person name="Chinwalla A."/>
            <person name="Mardis E.R."/>
            <person name="Wilson R.K."/>
        </authorList>
    </citation>
    <scope>NUCLEOTIDE SEQUENCE [LARGE SCALE GENOMIC DNA]</scope>
    <source>
        <strain evidence="1">ATCC 700122</strain>
    </source>
</reference>
<accession>D0WIQ4</accession>
<dbReference type="EMBL" id="ACUX02000017">
    <property type="protein sequence ID" value="EEZ60653.1"/>
    <property type="molecule type" value="Genomic_DNA"/>
</dbReference>
<dbReference type="STRING" id="649764.HMPREF0762_01729"/>
<comment type="caution">
    <text evidence="1">The sequence shown here is derived from an EMBL/GenBank/DDBJ whole genome shotgun (WGS) entry which is preliminary data.</text>
</comment>
<sequence>MNLEPRAPASSICLDLKPTRSGNLTDLKTCQIGPSHVGLKPKPMRVVQARQIP</sequence>
<evidence type="ECO:0000313" key="1">
    <source>
        <dbReference type="EMBL" id="EEZ60653.1"/>
    </source>
</evidence>
<evidence type="ECO:0000313" key="2">
    <source>
        <dbReference type="Proteomes" id="UP000006001"/>
    </source>
</evidence>
<dbReference type="AlphaFoldDB" id="D0WIQ4"/>
<dbReference type="Proteomes" id="UP000006001">
    <property type="component" value="Unassembled WGS sequence"/>
</dbReference>
<organism evidence="1 2">
    <name type="scientific">Slackia exigua (strain ATCC 700122 / DSM 15923 / CIP 105133 / JCM 11022 / KCTC 5966 / S-7)</name>
    <dbReference type="NCBI Taxonomy" id="649764"/>
    <lineage>
        <taxon>Bacteria</taxon>
        <taxon>Bacillati</taxon>
        <taxon>Actinomycetota</taxon>
        <taxon>Coriobacteriia</taxon>
        <taxon>Eggerthellales</taxon>
        <taxon>Eggerthellaceae</taxon>
        <taxon>Slackia</taxon>
    </lineage>
</organism>
<dbReference type="HOGENOM" id="CLU_3066257_0_0_11"/>
<keyword evidence="2" id="KW-1185">Reference proteome</keyword>
<proteinExistence type="predicted"/>